<dbReference type="Proteomes" id="UP000681722">
    <property type="component" value="Unassembled WGS sequence"/>
</dbReference>
<proteinExistence type="predicted"/>
<evidence type="ECO:0000313" key="4">
    <source>
        <dbReference type="Proteomes" id="UP000663829"/>
    </source>
</evidence>
<evidence type="ECO:0000313" key="1">
    <source>
        <dbReference type="EMBL" id="CAF1009980.1"/>
    </source>
</evidence>
<evidence type="ECO:0000313" key="2">
    <source>
        <dbReference type="EMBL" id="CAF3781242.1"/>
    </source>
</evidence>
<reference evidence="1" key="1">
    <citation type="submission" date="2021-02" db="EMBL/GenBank/DDBJ databases">
        <authorList>
            <person name="Nowell W R."/>
        </authorList>
    </citation>
    <scope>NUCLEOTIDE SEQUENCE</scope>
</reference>
<dbReference type="EMBL" id="CAJOBC010003389">
    <property type="protein sequence ID" value="CAF3781242.1"/>
    <property type="molecule type" value="Genomic_DNA"/>
</dbReference>
<sequence length="101" mass="11898">MVDEQYLRIFGVKEEQREDANQIVLYLAKVMDIPVFEDNISQPHRVGKYDPRTTARHLDLLSCGFVHIELVENLIIVTDFYYVSIRENLTKQNSALYKYCL</sequence>
<evidence type="ECO:0000313" key="3">
    <source>
        <dbReference type="EMBL" id="CAF3878717.1"/>
    </source>
</evidence>
<dbReference type="EMBL" id="CAJOBA010013269">
    <property type="protein sequence ID" value="CAF3878717.1"/>
    <property type="molecule type" value="Genomic_DNA"/>
</dbReference>
<accession>A0A814HGS3</accession>
<name>A0A814HGS3_9BILA</name>
<gene>
    <name evidence="1" type="ORF">GPM918_LOCUS14214</name>
    <name evidence="2" type="ORF">SRO942_LOCUS14214</name>
    <name evidence="3" type="ORF">TMI583_LOCUS19922</name>
</gene>
<dbReference type="EMBL" id="CAJNOQ010003389">
    <property type="protein sequence ID" value="CAF1009980.1"/>
    <property type="molecule type" value="Genomic_DNA"/>
</dbReference>
<organism evidence="1 4">
    <name type="scientific">Didymodactylos carnosus</name>
    <dbReference type="NCBI Taxonomy" id="1234261"/>
    <lineage>
        <taxon>Eukaryota</taxon>
        <taxon>Metazoa</taxon>
        <taxon>Spiralia</taxon>
        <taxon>Gnathifera</taxon>
        <taxon>Rotifera</taxon>
        <taxon>Eurotatoria</taxon>
        <taxon>Bdelloidea</taxon>
        <taxon>Philodinida</taxon>
        <taxon>Philodinidae</taxon>
        <taxon>Didymodactylos</taxon>
    </lineage>
</organism>
<comment type="caution">
    <text evidence="1">The sequence shown here is derived from an EMBL/GenBank/DDBJ whole genome shotgun (WGS) entry which is preliminary data.</text>
</comment>
<dbReference type="OrthoDB" id="10066957at2759"/>
<protein>
    <submittedName>
        <fullName evidence="1">Uncharacterized protein</fullName>
    </submittedName>
</protein>
<dbReference type="AlphaFoldDB" id="A0A814HGS3"/>
<dbReference type="Proteomes" id="UP000663829">
    <property type="component" value="Unassembled WGS sequence"/>
</dbReference>
<keyword evidence="4" id="KW-1185">Reference proteome</keyword>
<dbReference type="Proteomes" id="UP000682733">
    <property type="component" value="Unassembled WGS sequence"/>
</dbReference>